<dbReference type="InterPro" id="IPR002501">
    <property type="entry name" value="PsdUridine_synth_N"/>
</dbReference>
<comment type="similarity">
    <text evidence="2 5">Belongs to the pseudouridine synthase TruB family. Type 1 subfamily.</text>
</comment>
<evidence type="ECO:0000256" key="5">
    <source>
        <dbReference type="HAMAP-Rule" id="MF_01080"/>
    </source>
</evidence>
<evidence type="ECO:0000256" key="4">
    <source>
        <dbReference type="ARBA" id="ARBA00023235"/>
    </source>
</evidence>
<dbReference type="EC" id="5.4.99.25" evidence="5"/>
<evidence type="ECO:0000256" key="1">
    <source>
        <dbReference type="ARBA" id="ARBA00000385"/>
    </source>
</evidence>
<keyword evidence="9" id="KW-1185">Reference proteome</keyword>
<dbReference type="Proteomes" id="UP000178485">
    <property type="component" value="Chromosome i"/>
</dbReference>
<feature type="domain" description="Pseudouridine synthase II N-terminal" evidence="6">
    <location>
        <begin position="36"/>
        <end position="181"/>
    </location>
</feature>
<dbReference type="GO" id="GO:0160148">
    <property type="term" value="F:tRNA pseudouridine(55) synthase activity"/>
    <property type="evidence" value="ECO:0007669"/>
    <property type="project" value="UniProtKB-EC"/>
</dbReference>
<dbReference type="Pfam" id="PF16198">
    <property type="entry name" value="TruB_C_2"/>
    <property type="match status" value="1"/>
</dbReference>
<dbReference type="GO" id="GO:0003723">
    <property type="term" value="F:RNA binding"/>
    <property type="evidence" value="ECO:0007669"/>
    <property type="project" value="InterPro"/>
</dbReference>
<dbReference type="SUPFAM" id="SSF55120">
    <property type="entry name" value="Pseudouridine synthase"/>
    <property type="match status" value="1"/>
</dbReference>
<comment type="function">
    <text evidence="5">Responsible for synthesis of pseudouridine from uracil-55 in the psi GC loop of transfer RNAs.</text>
</comment>
<reference evidence="8 9" key="1">
    <citation type="submission" date="2016-08" db="EMBL/GenBank/DDBJ databases">
        <authorList>
            <person name="Seilhamer J.J."/>
        </authorList>
    </citation>
    <scope>NUCLEOTIDE SEQUENCE [LARGE SCALE GENOMIC DNA]</scope>
    <source>
        <strain evidence="8">ING2-E5A</strain>
    </source>
</reference>
<dbReference type="GO" id="GO:1990481">
    <property type="term" value="P:mRNA pseudouridine synthesis"/>
    <property type="evidence" value="ECO:0007669"/>
    <property type="project" value="TreeGrafter"/>
</dbReference>
<feature type="active site" description="Nucleophile" evidence="5">
    <location>
        <position position="48"/>
    </location>
</feature>
<keyword evidence="4 5" id="KW-0413">Isomerase</keyword>
<sequence length="236" mass="26768">MDFIEGEILHIDKPLHWTSFRLVRVVRAKLCQKLKIKKLKVGHAGTLDPLATGVMTICTGRKTKEIEQLQYLTKEYIAEIMLGATTPSFDLETEVDAVYPTGHITREIVEECLKQFTGRIEQVPPLFSAVKVDGKRAYEFARKKEEIELKPKILVIEDIELLSCNLPTITIRVVCSKGTYIRALARDIGECLKSGAHLLALKRTRVGDVTLNDCLQVEELDDFFNRQIVAADDDRR</sequence>
<accession>A0A1G4G833</accession>
<protein>
    <recommendedName>
        <fullName evidence="5">tRNA pseudouridine synthase B</fullName>
        <ecNumber evidence="5">5.4.99.25</ecNumber>
    </recommendedName>
    <alternativeName>
        <fullName evidence="5">tRNA pseudouridine(55) synthase</fullName>
        <shortName evidence="5">Psi55 synthase</shortName>
    </alternativeName>
    <alternativeName>
        <fullName evidence="5">tRNA pseudouridylate synthase</fullName>
    </alternativeName>
    <alternativeName>
        <fullName evidence="5">tRNA-uridine isomerase</fullName>
    </alternativeName>
</protein>
<evidence type="ECO:0000259" key="6">
    <source>
        <dbReference type="Pfam" id="PF01509"/>
    </source>
</evidence>
<dbReference type="NCBIfam" id="TIGR00431">
    <property type="entry name" value="TruB"/>
    <property type="match status" value="1"/>
</dbReference>
<dbReference type="InterPro" id="IPR014780">
    <property type="entry name" value="tRNA_psdUridine_synth_TruB"/>
</dbReference>
<dbReference type="AlphaFoldDB" id="A0A1G4G833"/>
<dbReference type="CDD" id="cd02573">
    <property type="entry name" value="PseudoU_synth_EcTruB"/>
    <property type="match status" value="1"/>
</dbReference>
<dbReference type="STRING" id="1642646.ING2E5A_1877"/>
<name>A0A1G4G833_9BACT</name>
<dbReference type="InterPro" id="IPR032819">
    <property type="entry name" value="TruB_C"/>
</dbReference>
<organism evidence="8 9">
    <name type="scientific">Petrimonas mucosa</name>
    <dbReference type="NCBI Taxonomy" id="1642646"/>
    <lineage>
        <taxon>Bacteria</taxon>
        <taxon>Pseudomonadati</taxon>
        <taxon>Bacteroidota</taxon>
        <taxon>Bacteroidia</taxon>
        <taxon>Bacteroidales</taxon>
        <taxon>Dysgonomonadaceae</taxon>
        <taxon>Petrimonas</taxon>
    </lineage>
</organism>
<dbReference type="InterPro" id="IPR020103">
    <property type="entry name" value="PsdUridine_synth_cat_dom_sf"/>
</dbReference>
<dbReference type="KEGG" id="pmuc:ING2E5A_1877"/>
<evidence type="ECO:0000313" key="9">
    <source>
        <dbReference type="Proteomes" id="UP000178485"/>
    </source>
</evidence>
<evidence type="ECO:0000313" key="8">
    <source>
        <dbReference type="EMBL" id="SCM58593.1"/>
    </source>
</evidence>
<proteinExistence type="inferred from homology"/>
<dbReference type="EMBL" id="LT608328">
    <property type="protein sequence ID" value="SCM58593.1"/>
    <property type="molecule type" value="Genomic_DNA"/>
</dbReference>
<dbReference type="GO" id="GO:0031119">
    <property type="term" value="P:tRNA pseudouridine synthesis"/>
    <property type="evidence" value="ECO:0007669"/>
    <property type="project" value="UniProtKB-UniRule"/>
</dbReference>
<dbReference type="PANTHER" id="PTHR13767:SF2">
    <property type="entry name" value="PSEUDOURIDYLATE SYNTHASE TRUB1"/>
    <property type="match status" value="1"/>
</dbReference>
<evidence type="ECO:0000256" key="3">
    <source>
        <dbReference type="ARBA" id="ARBA00022694"/>
    </source>
</evidence>
<keyword evidence="3 5" id="KW-0819">tRNA processing</keyword>
<gene>
    <name evidence="5 8" type="primary">truB</name>
    <name evidence="8" type="ORF">ING2E5A_1877</name>
</gene>
<comment type="catalytic activity">
    <reaction evidence="1 5">
        <text>uridine(55) in tRNA = pseudouridine(55) in tRNA</text>
        <dbReference type="Rhea" id="RHEA:42532"/>
        <dbReference type="Rhea" id="RHEA-COMP:10101"/>
        <dbReference type="Rhea" id="RHEA-COMP:10102"/>
        <dbReference type="ChEBI" id="CHEBI:65314"/>
        <dbReference type="ChEBI" id="CHEBI:65315"/>
        <dbReference type="EC" id="5.4.99.25"/>
    </reaction>
</comment>
<dbReference type="RefSeq" id="WP_071137130.1">
    <property type="nucleotide sequence ID" value="NZ_DUQN01000005.1"/>
</dbReference>
<dbReference type="Pfam" id="PF01509">
    <property type="entry name" value="TruB_N"/>
    <property type="match status" value="1"/>
</dbReference>
<feature type="domain" description="tRNA pseudouridylate synthase B C-terminal" evidence="7">
    <location>
        <begin position="182"/>
        <end position="223"/>
    </location>
</feature>
<evidence type="ECO:0000256" key="2">
    <source>
        <dbReference type="ARBA" id="ARBA00005642"/>
    </source>
</evidence>
<evidence type="ECO:0000259" key="7">
    <source>
        <dbReference type="Pfam" id="PF16198"/>
    </source>
</evidence>
<dbReference type="Gene3D" id="3.30.2350.10">
    <property type="entry name" value="Pseudouridine synthase"/>
    <property type="match status" value="1"/>
</dbReference>
<dbReference type="PANTHER" id="PTHR13767">
    <property type="entry name" value="TRNA-PSEUDOURIDINE SYNTHASE"/>
    <property type="match status" value="1"/>
</dbReference>
<dbReference type="HAMAP" id="MF_01080">
    <property type="entry name" value="TruB_bact"/>
    <property type="match status" value="1"/>
</dbReference>